<keyword evidence="2" id="KW-1185">Reference proteome</keyword>
<gene>
    <name evidence="1" type="ORF">L1987_30663</name>
</gene>
<comment type="caution">
    <text evidence="1">The sequence shown here is derived from an EMBL/GenBank/DDBJ whole genome shotgun (WGS) entry which is preliminary data.</text>
</comment>
<organism evidence="1 2">
    <name type="scientific">Smallanthus sonchifolius</name>
    <dbReference type="NCBI Taxonomy" id="185202"/>
    <lineage>
        <taxon>Eukaryota</taxon>
        <taxon>Viridiplantae</taxon>
        <taxon>Streptophyta</taxon>
        <taxon>Embryophyta</taxon>
        <taxon>Tracheophyta</taxon>
        <taxon>Spermatophyta</taxon>
        <taxon>Magnoliopsida</taxon>
        <taxon>eudicotyledons</taxon>
        <taxon>Gunneridae</taxon>
        <taxon>Pentapetalae</taxon>
        <taxon>asterids</taxon>
        <taxon>campanulids</taxon>
        <taxon>Asterales</taxon>
        <taxon>Asteraceae</taxon>
        <taxon>Asteroideae</taxon>
        <taxon>Heliantheae alliance</taxon>
        <taxon>Millerieae</taxon>
        <taxon>Smallanthus</taxon>
    </lineage>
</organism>
<name>A0ACB9I3G5_9ASTR</name>
<evidence type="ECO:0000313" key="2">
    <source>
        <dbReference type="Proteomes" id="UP001056120"/>
    </source>
</evidence>
<evidence type="ECO:0000313" key="1">
    <source>
        <dbReference type="EMBL" id="KAI3802530.1"/>
    </source>
</evidence>
<dbReference type="EMBL" id="CM042027">
    <property type="protein sequence ID" value="KAI3802530.1"/>
    <property type="molecule type" value="Genomic_DNA"/>
</dbReference>
<protein>
    <submittedName>
        <fullName evidence="1">Uncharacterized protein</fullName>
    </submittedName>
</protein>
<reference evidence="2" key="1">
    <citation type="journal article" date="2022" name="Mol. Ecol. Resour.">
        <title>The genomes of chicory, endive, great burdock and yacon provide insights into Asteraceae palaeo-polyploidization history and plant inulin production.</title>
        <authorList>
            <person name="Fan W."/>
            <person name="Wang S."/>
            <person name="Wang H."/>
            <person name="Wang A."/>
            <person name="Jiang F."/>
            <person name="Liu H."/>
            <person name="Zhao H."/>
            <person name="Xu D."/>
            <person name="Zhang Y."/>
        </authorList>
    </citation>
    <scope>NUCLEOTIDE SEQUENCE [LARGE SCALE GENOMIC DNA]</scope>
    <source>
        <strain evidence="2">cv. Yunnan</strain>
    </source>
</reference>
<dbReference type="Proteomes" id="UP001056120">
    <property type="component" value="Linkage Group LG10"/>
</dbReference>
<accession>A0ACB9I3G5</accession>
<reference evidence="1 2" key="2">
    <citation type="journal article" date="2022" name="Mol. Ecol. Resour.">
        <title>The genomes of chicory, endive, great burdock and yacon provide insights into Asteraceae paleo-polyploidization history and plant inulin production.</title>
        <authorList>
            <person name="Fan W."/>
            <person name="Wang S."/>
            <person name="Wang H."/>
            <person name="Wang A."/>
            <person name="Jiang F."/>
            <person name="Liu H."/>
            <person name="Zhao H."/>
            <person name="Xu D."/>
            <person name="Zhang Y."/>
        </authorList>
    </citation>
    <scope>NUCLEOTIDE SEQUENCE [LARGE SCALE GENOMIC DNA]</scope>
    <source>
        <strain evidence="2">cv. Yunnan</strain>
        <tissue evidence="1">Leaves</tissue>
    </source>
</reference>
<proteinExistence type="predicted"/>
<sequence length="345" mass="39471">MEINKLLFFSLSLALILGVVQSFDYNEKELESEEALQAMYERWRDHHQVTEKSPERFNVFKATVQRVHNHNKMDKPYRLSVNMFAAMTDEEFRSNFTDNYPTRLQAAAKPEENPVPPADIKVLPPKFDWREHDAVTHVRKWFQCGFSPMLFGVVGGIEGVNALRTGTLLTLSDQFFVDCVNCPPQQLGSVPNIAKFVGEQKGVPTAKSYPTTGIRAACDKSKFGHVMVTIDGIDIFSWQTEENLQRLLLQQPIIFGMDPGEDFHVYKEGIYSTEKCGALHGHIMLLVGWDVAPDGTKYWVAKNSWSEDWGEKGYIRIKRTPKGLCNMYNYNCMVKKSMETRNIEL</sequence>